<comment type="caution">
    <text evidence="3">The sequence shown here is derived from an EMBL/GenBank/DDBJ whole genome shotgun (WGS) entry which is preliminary data.</text>
</comment>
<name>A0A4Z2C6Q5_9TELE</name>
<evidence type="ECO:0000313" key="4">
    <source>
        <dbReference type="Proteomes" id="UP000516260"/>
    </source>
</evidence>
<feature type="compositionally biased region" description="Low complexity" evidence="1">
    <location>
        <begin position="105"/>
        <end position="120"/>
    </location>
</feature>
<feature type="compositionally biased region" description="Low complexity" evidence="1">
    <location>
        <begin position="191"/>
        <end position="202"/>
    </location>
</feature>
<feature type="compositionally biased region" description="Polar residues" evidence="1">
    <location>
        <begin position="44"/>
        <end position="58"/>
    </location>
</feature>
<dbReference type="InterPro" id="IPR007718">
    <property type="entry name" value="Srp40_C"/>
</dbReference>
<dbReference type="AlphaFoldDB" id="A0A4Z2C6Q5"/>
<gene>
    <name evidence="3" type="ORF">fugu_012886</name>
</gene>
<organism evidence="3 4">
    <name type="scientific">Takifugu bimaculatus</name>
    <dbReference type="NCBI Taxonomy" id="433685"/>
    <lineage>
        <taxon>Eukaryota</taxon>
        <taxon>Metazoa</taxon>
        <taxon>Chordata</taxon>
        <taxon>Craniata</taxon>
        <taxon>Vertebrata</taxon>
        <taxon>Euteleostomi</taxon>
        <taxon>Actinopterygii</taxon>
        <taxon>Neopterygii</taxon>
        <taxon>Teleostei</taxon>
        <taxon>Neoteleostei</taxon>
        <taxon>Acanthomorphata</taxon>
        <taxon>Eupercaria</taxon>
        <taxon>Tetraodontiformes</taxon>
        <taxon>Tetradontoidea</taxon>
        <taxon>Tetraodontidae</taxon>
        <taxon>Takifugu</taxon>
    </lineage>
</organism>
<dbReference type="InterPro" id="IPR039191">
    <property type="entry name" value="Nopp140-like"/>
</dbReference>
<dbReference type="Proteomes" id="UP000516260">
    <property type="component" value="Chromosome 13"/>
</dbReference>
<feature type="compositionally biased region" description="Basic residues" evidence="1">
    <location>
        <begin position="282"/>
        <end position="298"/>
    </location>
</feature>
<accession>A0A4Z2C6Q5</accession>
<protein>
    <recommendedName>
        <fullName evidence="2">Srp40 C-terminal domain-containing protein</fullName>
    </recommendedName>
</protein>
<feature type="compositionally biased region" description="Polar residues" evidence="1">
    <location>
        <begin position="304"/>
        <end position="316"/>
    </location>
</feature>
<feature type="region of interest" description="Disordered" evidence="1">
    <location>
        <begin position="32"/>
        <end position="316"/>
    </location>
</feature>
<dbReference type="Pfam" id="PF05022">
    <property type="entry name" value="SRP40_C"/>
    <property type="match status" value="1"/>
</dbReference>
<keyword evidence="4" id="KW-1185">Reference proteome</keyword>
<feature type="compositionally biased region" description="Acidic residues" evidence="1">
    <location>
        <begin position="73"/>
        <end position="83"/>
    </location>
</feature>
<feature type="compositionally biased region" description="Low complexity" evidence="1">
    <location>
        <begin position="86"/>
        <end position="98"/>
    </location>
</feature>
<dbReference type="EMBL" id="SWLE01000005">
    <property type="protein sequence ID" value="TNM99853.1"/>
    <property type="molecule type" value="Genomic_DNA"/>
</dbReference>
<feature type="compositionally biased region" description="Low complexity" evidence="1">
    <location>
        <begin position="155"/>
        <end position="181"/>
    </location>
</feature>
<evidence type="ECO:0000313" key="3">
    <source>
        <dbReference type="EMBL" id="TNM99853.1"/>
    </source>
</evidence>
<dbReference type="PANTHER" id="PTHR23216:SF1">
    <property type="entry name" value="NUCLEOLAR AND COILED-BODY PHOSPHOPROTEIN 1"/>
    <property type="match status" value="1"/>
</dbReference>
<reference evidence="3 4" key="1">
    <citation type="submission" date="2019-04" db="EMBL/GenBank/DDBJ databases">
        <title>The sequence and de novo assembly of Takifugu bimaculatus genome using PacBio and Hi-C technologies.</title>
        <authorList>
            <person name="Xu P."/>
            <person name="Liu B."/>
            <person name="Zhou Z."/>
        </authorList>
    </citation>
    <scope>NUCLEOTIDE SEQUENCE [LARGE SCALE GENOMIC DNA]</scope>
    <source>
        <strain evidence="3">TB-2018</strain>
        <tissue evidence="3">Muscle</tissue>
    </source>
</reference>
<evidence type="ECO:0000259" key="2">
    <source>
        <dbReference type="Pfam" id="PF05022"/>
    </source>
</evidence>
<feature type="compositionally biased region" description="Basic and acidic residues" evidence="1">
    <location>
        <begin position="209"/>
        <end position="225"/>
    </location>
</feature>
<feature type="domain" description="Srp40 C-terminal" evidence="2">
    <location>
        <begin position="241"/>
        <end position="313"/>
    </location>
</feature>
<sequence length="316" mass="34174">MRNQSRLNLQQVNQRQDPSLLLLQQNLPQQKRAALTLTAPTLRRQPNLQSRNKQQWQPPRNLPAAVTKPASDSSEDSSSEEEEPKAAVQAPKPAAPAKTAKESSSESSSESETEARPASAQPVANGKAASTTAKTPATKTESSSSDSSSEEEASKSTTKPVKTVKTPPAAKADESSGSSDASSDEDEAPRRAATAPNTPATNGTSGKRKRDDETEVKTPKNKKEPGTPQTFPKAHKKTNVPFRRINDEQVDVDPRLQDNSFDAKRGANGDWGQKANDVLKFTKGKSFRHEKTKKKRGSYRGGAISTTVNSIRFDSD</sequence>
<feature type="compositionally biased region" description="Low complexity" evidence="1">
    <location>
        <begin position="127"/>
        <end position="147"/>
    </location>
</feature>
<dbReference type="GO" id="GO:0005730">
    <property type="term" value="C:nucleolus"/>
    <property type="evidence" value="ECO:0007669"/>
    <property type="project" value="InterPro"/>
</dbReference>
<dbReference type="GO" id="GO:0005654">
    <property type="term" value="C:nucleoplasm"/>
    <property type="evidence" value="ECO:0007669"/>
    <property type="project" value="TreeGrafter"/>
</dbReference>
<feature type="compositionally biased region" description="Basic and acidic residues" evidence="1">
    <location>
        <begin position="244"/>
        <end position="267"/>
    </location>
</feature>
<proteinExistence type="predicted"/>
<dbReference type="PANTHER" id="PTHR23216">
    <property type="entry name" value="NUCLEOLAR AND COILED-BODY PHOSPHOPROTEIN 1"/>
    <property type="match status" value="1"/>
</dbReference>
<evidence type="ECO:0000256" key="1">
    <source>
        <dbReference type="SAM" id="MobiDB-lite"/>
    </source>
</evidence>